<sequence>MTGFWSSCVGSPLLGLVLGAIPLKYSAHWVILVKGRKPVESPAGLLSSKGRCKGRGGDHTFLVFTGSVLALVSPTCNTSHTGFCTSRFQRRAGVVLSSTVRKLYTMLREDMLSKLLLMMRRKQVSISDDNET</sequence>
<organism evidence="1 2">
    <name type="scientific">Sistotremastrum suecicum HHB10207 ss-3</name>
    <dbReference type="NCBI Taxonomy" id="1314776"/>
    <lineage>
        <taxon>Eukaryota</taxon>
        <taxon>Fungi</taxon>
        <taxon>Dikarya</taxon>
        <taxon>Basidiomycota</taxon>
        <taxon>Agaricomycotina</taxon>
        <taxon>Agaricomycetes</taxon>
        <taxon>Sistotremastrales</taxon>
        <taxon>Sistotremastraceae</taxon>
        <taxon>Sistotremastrum</taxon>
    </lineage>
</organism>
<dbReference type="EMBL" id="KV428077">
    <property type="protein sequence ID" value="KZT37746.1"/>
    <property type="molecule type" value="Genomic_DNA"/>
</dbReference>
<proteinExistence type="predicted"/>
<accession>A0A166CRV5</accession>
<keyword evidence="2" id="KW-1185">Reference proteome</keyword>
<dbReference type="AlphaFoldDB" id="A0A166CRV5"/>
<evidence type="ECO:0000313" key="2">
    <source>
        <dbReference type="Proteomes" id="UP000076798"/>
    </source>
</evidence>
<dbReference type="Proteomes" id="UP000076798">
    <property type="component" value="Unassembled WGS sequence"/>
</dbReference>
<evidence type="ECO:0000313" key="1">
    <source>
        <dbReference type="EMBL" id="KZT37746.1"/>
    </source>
</evidence>
<protein>
    <submittedName>
        <fullName evidence="1">Uncharacterized protein</fullName>
    </submittedName>
</protein>
<gene>
    <name evidence="1" type="ORF">SISSUDRAFT_1048060</name>
</gene>
<name>A0A166CRV5_9AGAM</name>
<reference evidence="1 2" key="1">
    <citation type="journal article" date="2016" name="Mol. Biol. Evol.">
        <title>Comparative Genomics of Early-Diverging Mushroom-Forming Fungi Provides Insights into the Origins of Lignocellulose Decay Capabilities.</title>
        <authorList>
            <person name="Nagy L.G."/>
            <person name="Riley R."/>
            <person name="Tritt A."/>
            <person name="Adam C."/>
            <person name="Daum C."/>
            <person name="Floudas D."/>
            <person name="Sun H."/>
            <person name="Yadav J.S."/>
            <person name="Pangilinan J."/>
            <person name="Larsson K.H."/>
            <person name="Matsuura K."/>
            <person name="Barry K."/>
            <person name="Labutti K."/>
            <person name="Kuo R."/>
            <person name="Ohm R.A."/>
            <person name="Bhattacharya S.S."/>
            <person name="Shirouzu T."/>
            <person name="Yoshinaga Y."/>
            <person name="Martin F.M."/>
            <person name="Grigoriev I.V."/>
            <person name="Hibbett D.S."/>
        </authorList>
    </citation>
    <scope>NUCLEOTIDE SEQUENCE [LARGE SCALE GENOMIC DNA]</scope>
    <source>
        <strain evidence="1 2">HHB10207 ss-3</strain>
    </source>
</reference>